<dbReference type="Gene3D" id="4.10.520.10">
    <property type="entry name" value="IHF-like DNA-binding proteins"/>
    <property type="match status" value="1"/>
</dbReference>
<reference evidence="5 6" key="1">
    <citation type="submission" date="2024-09" db="EMBL/GenBank/DDBJ databases">
        <authorList>
            <person name="Sun Q."/>
            <person name="Mori K."/>
        </authorList>
    </citation>
    <scope>NUCLEOTIDE SEQUENCE [LARGE SCALE GENOMIC DNA]</scope>
    <source>
        <strain evidence="5 6">ATCC 51272</strain>
    </source>
</reference>
<protein>
    <submittedName>
        <fullName evidence="5">HU family DNA-binding protein</fullName>
    </submittedName>
</protein>
<evidence type="ECO:0000313" key="6">
    <source>
        <dbReference type="Proteomes" id="UP001589688"/>
    </source>
</evidence>
<dbReference type="PANTHER" id="PTHR33175">
    <property type="entry name" value="DNA-BINDING PROTEIN HU"/>
    <property type="match status" value="1"/>
</dbReference>
<dbReference type="CDD" id="cd13831">
    <property type="entry name" value="HU"/>
    <property type="match status" value="1"/>
</dbReference>
<dbReference type="Pfam" id="PF00216">
    <property type="entry name" value="Bac_DNA_binding"/>
    <property type="match status" value="1"/>
</dbReference>
<evidence type="ECO:0000256" key="4">
    <source>
        <dbReference type="RuleBase" id="RU003939"/>
    </source>
</evidence>
<name>A0ABV5ZGZ9_9BACT</name>
<dbReference type="EMBL" id="JBHLZF010000001">
    <property type="protein sequence ID" value="MFB9896657.1"/>
    <property type="molecule type" value="Genomic_DNA"/>
</dbReference>
<gene>
    <name evidence="5" type="ORF">ACFFK8_02155</name>
</gene>
<dbReference type="InterPro" id="IPR000119">
    <property type="entry name" value="Hist_DNA-bd"/>
</dbReference>
<comment type="caution">
    <text evidence="5">The sequence shown here is derived from an EMBL/GenBank/DDBJ whole genome shotgun (WGS) entry which is preliminary data.</text>
</comment>
<dbReference type="RefSeq" id="WP_027952488.1">
    <property type="nucleotide sequence ID" value="NZ_JADU01000020.1"/>
</dbReference>
<sequence>MNRTQLIDAVAERAELSKSHAAKYVNAILGVMADNLCEGDHEIAIPDFGRFSVKHVAERQGVNPATGEKITIEARDKVVFKASDNLSIFSRKHV</sequence>
<evidence type="ECO:0000256" key="2">
    <source>
        <dbReference type="ARBA" id="ARBA00023067"/>
    </source>
</evidence>
<proteinExistence type="inferred from homology"/>
<organism evidence="5 6">
    <name type="scientific">Hallella seregens ATCC 51272</name>
    <dbReference type="NCBI Taxonomy" id="1336250"/>
    <lineage>
        <taxon>Bacteria</taxon>
        <taxon>Pseudomonadati</taxon>
        <taxon>Bacteroidota</taxon>
        <taxon>Bacteroidia</taxon>
        <taxon>Bacteroidales</taxon>
        <taxon>Prevotellaceae</taxon>
        <taxon>Hallella</taxon>
    </lineage>
</organism>
<dbReference type="PANTHER" id="PTHR33175:SF3">
    <property type="entry name" value="DNA-BINDING PROTEIN HU-BETA"/>
    <property type="match status" value="1"/>
</dbReference>
<comment type="similarity">
    <text evidence="1 4">Belongs to the bacterial histone-like protein family.</text>
</comment>
<evidence type="ECO:0000256" key="3">
    <source>
        <dbReference type="ARBA" id="ARBA00023125"/>
    </source>
</evidence>
<keyword evidence="2" id="KW-0226">DNA condensation</keyword>
<dbReference type="GO" id="GO:0003677">
    <property type="term" value="F:DNA binding"/>
    <property type="evidence" value="ECO:0007669"/>
    <property type="project" value="UniProtKB-KW"/>
</dbReference>
<dbReference type="SMART" id="SM00411">
    <property type="entry name" value="BHL"/>
    <property type="match status" value="1"/>
</dbReference>
<keyword evidence="3 5" id="KW-0238">DNA-binding</keyword>
<evidence type="ECO:0000256" key="1">
    <source>
        <dbReference type="ARBA" id="ARBA00010529"/>
    </source>
</evidence>
<keyword evidence="6" id="KW-1185">Reference proteome</keyword>
<dbReference type="SUPFAM" id="SSF47729">
    <property type="entry name" value="IHF-like DNA-binding proteins"/>
    <property type="match status" value="1"/>
</dbReference>
<dbReference type="InterPro" id="IPR010992">
    <property type="entry name" value="IHF-like_DNA-bd_dom_sf"/>
</dbReference>
<dbReference type="Proteomes" id="UP001589688">
    <property type="component" value="Unassembled WGS sequence"/>
</dbReference>
<accession>A0ABV5ZGZ9</accession>
<evidence type="ECO:0000313" key="5">
    <source>
        <dbReference type="EMBL" id="MFB9896657.1"/>
    </source>
</evidence>